<dbReference type="Pfam" id="PF00098">
    <property type="entry name" value="zf-CCHC"/>
    <property type="match status" value="1"/>
</dbReference>
<feature type="compositionally biased region" description="Acidic residues" evidence="3">
    <location>
        <begin position="35"/>
        <end position="49"/>
    </location>
</feature>
<sequence length="544" mass="62216">MEKDFADSIQEEKKFAKIRLDAYSLWKLLEAICEEDSDDEDQEEDEGSLEEYITSENHTHPLVAYSDDQGRKGAKSAGSLLEPVRPVCVTGQTGLTRGQRKESKKCSRRRSRQARASYESTSSSDVDHKCLTAELKKGDNQGVEEAMKFKEEIDKLKIIYASLVRKSENLSTNSLCRIDSLEKENQVLKARLEKLTSEHMALQGTHTELEKSYEMLVNSHVSLEVAHEFMTTTIKSYEPLSHICTCSQVQFDLTCTKPCCSQASQSSIEQVFVESCDDFIAQENEELMHEVKRLKEQVIKLKGKEKVRPSQDNRDSVVKKLEKGSNITRSTLQQDQKSIKHKISRNKSLGHVKCYRFLEKGHYARNCQIKFDEEERLSRSQRKLPENRVCFGCRKKGHMIQCCPQRFRSDQIGQTGHSRPVRPIQARAAAGPIKNPTKPVLPLKKICDAQKHQYQVKSTFVKIKHRICYTCQVKGHMSKDCPNDNLPNSKTVQYDFTKLRKEKMSTYATKVIKSPNASIRAIWVPKYIVANVVGPNEYWAPKKA</sequence>
<dbReference type="Gene3D" id="4.10.60.10">
    <property type="entry name" value="Zinc finger, CCHC-type"/>
    <property type="match status" value="2"/>
</dbReference>
<keyword evidence="1" id="KW-0862">Zinc</keyword>
<dbReference type="GO" id="GO:0008270">
    <property type="term" value="F:zinc ion binding"/>
    <property type="evidence" value="ECO:0007669"/>
    <property type="project" value="UniProtKB-KW"/>
</dbReference>
<evidence type="ECO:0000256" key="3">
    <source>
        <dbReference type="SAM" id="MobiDB-lite"/>
    </source>
</evidence>
<feature type="domain" description="CCHC-type" evidence="4">
    <location>
        <begin position="468"/>
        <end position="483"/>
    </location>
</feature>
<accession>A0A8T0NQW9</accession>
<dbReference type="PROSITE" id="PS50158">
    <property type="entry name" value="ZF_CCHC"/>
    <property type="match status" value="1"/>
</dbReference>
<comment type="caution">
    <text evidence="5">The sequence shown here is derived from an EMBL/GenBank/DDBJ whole genome shotgun (WGS) entry which is preliminary data.</text>
</comment>
<proteinExistence type="predicted"/>
<dbReference type="SMART" id="SM00343">
    <property type="entry name" value="ZnF_C2HC"/>
    <property type="match status" value="3"/>
</dbReference>
<dbReference type="Proteomes" id="UP000823388">
    <property type="component" value="Chromosome 9K"/>
</dbReference>
<evidence type="ECO:0000256" key="2">
    <source>
        <dbReference type="SAM" id="Coils"/>
    </source>
</evidence>
<dbReference type="GO" id="GO:0003676">
    <property type="term" value="F:nucleic acid binding"/>
    <property type="evidence" value="ECO:0007669"/>
    <property type="project" value="InterPro"/>
</dbReference>
<evidence type="ECO:0000259" key="4">
    <source>
        <dbReference type="PROSITE" id="PS50158"/>
    </source>
</evidence>
<feature type="region of interest" description="Disordered" evidence="3">
    <location>
        <begin position="91"/>
        <end position="123"/>
    </location>
</feature>
<dbReference type="InterPro" id="IPR001878">
    <property type="entry name" value="Znf_CCHC"/>
</dbReference>
<feature type="coiled-coil region" evidence="2">
    <location>
        <begin position="277"/>
        <end position="304"/>
    </location>
</feature>
<keyword evidence="1" id="KW-0863">Zinc-finger</keyword>
<keyword evidence="2" id="KW-0175">Coiled coil</keyword>
<protein>
    <recommendedName>
        <fullName evidence="4">CCHC-type domain-containing protein</fullName>
    </recommendedName>
</protein>
<name>A0A8T0NQW9_PANVG</name>
<feature type="coiled-coil region" evidence="2">
    <location>
        <begin position="178"/>
        <end position="212"/>
    </location>
</feature>
<evidence type="ECO:0000313" key="6">
    <source>
        <dbReference type="Proteomes" id="UP000823388"/>
    </source>
</evidence>
<gene>
    <name evidence="5" type="ORF">PVAP13_9KG275939</name>
</gene>
<evidence type="ECO:0000313" key="5">
    <source>
        <dbReference type="EMBL" id="KAG2549636.1"/>
    </source>
</evidence>
<reference evidence="5" key="1">
    <citation type="submission" date="2020-05" db="EMBL/GenBank/DDBJ databases">
        <title>WGS assembly of Panicum virgatum.</title>
        <authorList>
            <person name="Lovell J.T."/>
            <person name="Jenkins J."/>
            <person name="Shu S."/>
            <person name="Juenger T.E."/>
            <person name="Schmutz J."/>
        </authorList>
    </citation>
    <scope>NUCLEOTIDE SEQUENCE</scope>
    <source>
        <strain evidence="5">AP13</strain>
    </source>
</reference>
<dbReference type="AlphaFoldDB" id="A0A8T0NQW9"/>
<dbReference type="SUPFAM" id="SSF57756">
    <property type="entry name" value="Retrovirus zinc finger-like domains"/>
    <property type="match status" value="2"/>
</dbReference>
<evidence type="ECO:0000256" key="1">
    <source>
        <dbReference type="PROSITE-ProRule" id="PRU00047"/>
    </source>
</evidence>
<dbReference type="InterPro" id="IPR036875">
    <property type="entry name" value="Znf_CCHC_sf"/>
</dbReference>
<feature type="region of interest" description="Disordered" evidence="3">
    <location>
        <begin position="35"/>
        <end position="77"/>
    </location>
</feature>
<dbReference type="EMBL" id="CM029053">
    <property type="protein sequence ID" value="KAG2549636.1"/>
    <property type="molecule type" value="Genomic_DNA"/>
</dbReference>
<keyword evidence="1" id="KW-0479">Metal-binding</keyword>
<keyword evidence="6" id="KW-1185">Reference proteome</keyword>
<organism evidence="5 6">
    <name type="scientific">Panicum virgatum</name>
    <name type="common">Blackwell switchgrass</name>
    <dbReference type="NCBI Taxonomy" id="38727"/>
    <lineage>
        <taxon>Eukaryota</taxon>
        <taxon>Viridiplantae</taxon>
        <taxon>Streptophyta</taxon>
        <taxon>Embryophyta</taxon>
        <taxon>Tracheophyta</taxon>
        <taxon>Spermatophyta</taxon>
        <taxon>Magnoliopsida</taxon>
        <taxon>Liliopsida</taxon>
        <taxon>Poales</taxon>
        <taxon>Poaceae</taxon>
        <taxon>PACMAD clade</taxon>
        <taxon>Panicoideae</taxon>
        <taxon>Panicodae</taxon>
        <taxon>Paniceae</taxon>
        <taxon>Panicinae</taxon>
        <taxon>Panicum</taxon>
        <taxon>Panicum sect. Hiantes</taxon>
    </lineage>
</organism>